<organism evidence="2 3">
    <name type="scientific">Mycolicibacterium hodleri</name>
    <dbReference type="NCBI Taxonomy" id="49897"/>
    <lineage>
        <taxon>Bacteria</taxon>
        <taxon>Bacillati</taxon>
        <taxon>Actinomycetota</taxon>
        <taxon>Actinomycetes</taxon>
        <taxon>Mycobacteriales</taxon>
        <taxon>Mycobacteriaceae</taxon>
        <taxon>Mycolicibacterium</taxon>
    </lineage>
</organism>
<dbReference type="RefSeq" id="WP_142554134.1">
    <property type="nucleotide sequence ID" value="NZ_VIFX01000031.1"/>
</dbReference>
<dbReference type="GO" id="GO:0015643">
    <property type="term" value="F:toxic substance binding"/>
    <property type="evidence" value="ECO:0007669"/>
    <property type="project" value="InterPro"/>
</dbReference>
<keyword evidence="3" id="KW-1185">Reference proteome</keyword>
<dbReference type="AlphaFoldDB" id="A0A544VWM5"/>
<gene>
    <name evidence="2" type="ORF">D8S82_22005</name>
</gene>
<proteinExistence type="predicted"/>
<accession>A0A544VWM5</accession>
<sequence length="99" mass="11334">MTTNPSQLPDIFGYIDLLDRFIAHQLAAPAFDASYLQMVKSEDRALGEPVYPVLQELFEDADAYVERPELRTEPEDLDDEQLRECALRARQALKEIGYS</sequence>
<name>A0A544VWM5_9MYCO</name>
<dbReference type="Gene3D" id="1.20.120.650">
    <property type="entry name" value="Colicin D"/>
    <property type="match status" value="1"/>
</dbReference>
<evidence type="ECO:0000313" key="3">
    <source>
        <dbReference type="Proteomes" id="UP000315759"/>
    </source>
</evidence>
<dbReference type="InterPro" id="IPR036471">
    <property type="entry name" value="Colicin_D_sf"/>
</dbReference>
<protein>
    <recommendedName>
        <fullName evidence="1">Colicin D immunity protein domain-containing protein</fullName>
    </recommendedName>
</protein>
<dbReference type="GO" id="GO:0030153">
    <property type="term" value="P:bacteriocin immunity"/>
    <property type="evidence" value="ECO:0007669"/>
    <property type="project" value="InterPro"/>
</dbReference>
<evidence type="ECO:0000313" key="2">
    <source>
        <dbReference type="EMBL" id="TQR84386.1"/>
    </source>
</evidence>
<comment type="caution">
    <text evidence="2">The sequence shown here is derived from an EMBL/GenBank/DDBJ whole genome shotgun (WGS) entry which is preliminary data.</text>
</comment>
<evidence type="ECO:0000259" key="1">
    <source>
        <dbReference type="Pfam" id="PF09204"/>
    </source>
</evidence>
<dbReference type="InterPro" id="IPR015287">
    <property type="entry name" value="Colicin_D_immunity_dom"/>
</dbReference>
<reference evidence="2 3" key="1">
    <citation type="submission" date="2018-10" db="EMBL/GenBank/DDBJ databases">
        <title>Draft genome of Mycobacterium hodleri strain B.</title>
        <authorList>
            <person name="Amande T.J."/>
            <person name="Mcgenity T.J."/>
        </authorList>
    </citation>
    <scope>NUCLEOTIDE SEQUENCE [LARGE SCALE GENOMIC DNA]</scope>
    <source>
        <strain evidence="2 3">B</strain>
    </source>
</reference>
<feature type="domain" description="Colicin D immunity protein" evidence="1">
    <location>
        <begin position="13"/>
        <end position="88"/>
    </location>
</feature>
<dbReference type="EMBL" id="VIFX01000031">
    <property type="protein sequence ID" value="TQR84386.1"/>
    <property type="molecule type" value="Genomic_DNA"/>
</dbReference>
<dbReference type="Proteomes" id="UP000315759">
    <property type="component" value="Unassembled WGS sequence"/>
</dbReference>
<dbReference type="Pfam" id="PF09204">
    <property type="entry name" value="Colicin_immun"/>
    <property type="match status" value="1"/>
</dbReference>